<gene>
    <name evidence="1" type="ORF">DP106_08650</name>
</gene>
<dbReference type="EMBL" id="QMDW01000010">
    <property type="protein sequence ID" value="RJX49527.1"/>
    <property type="molecule type" value="Genomic_DNA"/>
</dbReference>
<evidence type="ECO:0000313" key="2">
    <source>
        <dbReference type="Proteomes" id="UP000281564"/>
    </source>
</evidence>
<sequence length="105" mass="11477">MSAHCDSHSCSILPDSVPDSLQPTTRLSWELGSRVVDDAEASLESEWYRTAGGWRLSVYRVTNHTDILQLQTPAGRELFYGVTQAGFSSAVSALEAANSWCRISA</sequence>
<dbReference type="OrthoDB" id="166257at2157"/>
<comment type="caution">
    <text evidence="1">The sequence shown here is derived from an EMBL/GenBank/DDBJ whole genome shotgun (WGS) entry which is preliminary data.</text>
</comment>
<dbReference type="AlphaFoldDB" id="A0A3A6PZU9"/>
<accession>A0A3A6PZU9</accession>
<keyword evidence="2" id="KW-1185">Reference proteome</keyword>
<proteinExistence type="predicted"/>
<protein>
    <submittedName>
        <fullName evidence="1">Uncharacterized protein</fullName>
    </submittedName>
</protein>
<dbReference type="RefSeq" id="WP_120084724.1">
    <property type="nucleotide sequence ID" value="NZ_QMDW01000010.1"/>
</dbReference>
<name>A0A3A6PZU9_9EURY</name>
<organism evidence="1 2">
    <name type="scientific">Halonotius pteroides</name>
    <dbReference type="NCBI Taxonomy" id="268735"/>
    <lineage>
        <taxon>Archaea</taxon>
        <taxon>Methanobacteriati</taxon>
        <taxon>Methanobacteriota</taxon>
        <taxon>Stenosarchaea group</taxon>
        <taxon>Halobacteria</taxon>
        <taxon>Halobacteriales</taxon>
        <taxon>Haloferacaceae</taxon>
        <taxon>Halonotius</taxon>
    </lineage>
</organism>
<dbReference type="Proteomes" id="UP000281564">
    <property type="component" value="Unassembled WGS sequence"/>
</dbReference>
<reference evidence="1 2" key="1">
    <citation type="submission" date="2018-06" db="EMBL/GenBank/DDBJ databases">
        <title>Halonotius sp. F13-13 a new haloarchaeeon isolated from a solar saltern from Isla Cristina, Huelva, Spain.</title>
        <authorList>
            <person name="Duran-Viseras A."/>
            <person name="Sanchez-Porro C."/>
            <person name="Ventosa A."/>
        </authorList>
    </citation>
    <scope>NUCLEOTIDE SEQUENCE [LARGE SCALE GENOMIC DNA]</scope>
    <source>
        <strain evidence="1 2">CECT 7525</strain>
    </source>
</reference>
<evidence type="ECO:0000313" key="1">
    <source>
        <dbReference type="EMBL" id="RJX49527.1"/>
    </source>
</evidence>